<evidence type="ECO:0000313" key="2">
    <source>
        <dbReference type="Proteomes" id="UP000006028"/>
    </source>
</evidence>
<sequence length="329" mass="37972">MCGKDETNSCSFYKGWLNLGRKWIILTLLFCGSSEEEKVHMKGRMRPYLPELTIRDYNIYLRYLRGVRRQLYEAYGLYSCHLLRSNGVLFAILSDSLAGRQATCQRKRVPGTLAWRRLMCQTQGIRLAAQVEVLLGWHNLQDRKYSELRPLKRLRRAVDRLLLRRAYERAVQENPALERLFVQERDQAVVQMNLSAKNYSLAAEPMSNIYGALYSTLATDDPSQRKSMRYIGSSIGRIFYLLDKAERFEMDKSSGRYNVFVVNDLRGQAAAVENARRQALAAANDLIRVYSMLDIKLNRGLLDNIMLLGLHHAVEPLEAGAERENWEIP</sequence>
<dbReference type="eggNOG" id="ENOG502ZCGE">
    <property type="taxonomic scope" value="Bacteria"/>
</dbReference>
<name>E2ZH31_9FIRM</name>
<dbReference type="BioCyc" id="FCF748224-HMP:GTSS-789-MONOMER"/>
<dbReference type="EMBL" id="AECU01000083">
    <property type="protein sequence ID" value="EFQ07624.1"/>
    <property type="molecule type" value="Genomic_DNA"/>
</dbReference>
<reference evidence="1 2" key="1">
    <citation type="submission" date="2010-08" db="EMBL/GenBank/DDBJ databases">
        <authorList>
            <person name="Weinstock G."/>
            <person name="Sodergren E."/>
            <person name="Clifton S."/>
            <person name="Fulton L."/>
            <person name="Fulton B."/>
            <person name="Courtney L."/>
            <person name="Fronick C."/>
            <person name="Harrison M."/>
            <person name="Strong C."/>
            <person name="Farmer C."/>
            <person name="Delahaunty K."/>
            <person name="Markovic C."/>
            <person name="Hall O."/>
            <person name="Minx P."/>
            <person name="Tomlinson C."/>
            <person name="Mitreva M."/>
            <person name="Hou S."/>
            <person name="Chen J."/>
            <person name="Wollam A."/>
            <person name="Pepin K.H."/>
            <person name="Johnson M."/>
            <person name="Bhonagiri V."/>
            <person name="Zhang X."/>
            <person name="Suruliraj S."/>
            <person name="Warren W."/>
            <person name="Chinwalla A."/>
            <person name="Mardis E.R."/>
            <person name="Wilson R.K."/>
        </authorList>
    </citation>
    <scope>NUCLEOTIDE SEQUENCE [LARGE SCALE GENOMIC DNA]</scope>
    <source>
        <strain evidence="1 2">KLE1255</strain>
    </source>
</reference>
<proteinExistence type="predicted"/>
<evidence type="ECO:0000313" key="1">
    <source>
        <dbReference type="EMBL" id="EFQ07624.1"/>
    </source>
</evidence>
<dbReference type="Proteomes" id="UP000006028">
    <property type="component" value="Unassembled WGS sequence"/>
</dbReference>
<gene>
    <name evidence="1" type="ORF">HMPREF9436_00969</name>
</gene>
<organism evidence="1 2">
    <name type="scientific">Faecalibacterium cf. prausnitzii KLE1255</name>
    <dbReference type="NCBI Taxonomy" id="748224"/>
    <lineage>
        <taxon>Bacteria</taxon>
        <taxon>Bacillati</taxon>
        <taxon>Bacillota</taxon>
        <taxon>Clostridia</taxon>
        <taxon>Eubacteriales</taxon>
        <taxon>Oscillospiraceae</taxon>
        <taxon>Faecalibacterium</taxon>
    </lineage>
</organism>
<comment type="caution">
    <text evidence="1">The sequence shown here is derived from an EMBL/GenBank/DDBJ whole genome shotgun (WGS) entry which is preliminary data.</text>
</comment>
<dbReference type="HOGENOM" id="CLU_962240_0_0_9"/>
<accession>E2ZH31</accession>
<dbReference type="STRING" id="748224.HMPREF9436_00969"/>
<dbReference type="AlphaFoldDB" id="E2ZH31"/>
<protein>
    <submittedName>
        <fullName evidence="1">Uncharacterized protein</fullName>
    </submittedName>
</protein>
<dbReference type="InterPro" id="IPR043740">
    <property type="entry name" value="DUF5685"/>
</dbReference>
<dbReference type="Pfam" id="PF18937">
    <property type="entry name" value="DUF5685"/>
    <property type="match status" value="1"/>
</dbReference>